<organism evidence="1 2">
    <name type="scientific">Phlebia brevispora</name>
    <dbReference type="NCBI Taxonomy" id="194682"/>
    <lineage>
        <taxon>Eukaryota</taxon>
        <taxon>Fungi</taxon>
        <taxon>Dikarya</taxon>
        <taxon>Basidiomycota</taxon>
        <taxon>Agaricomycotina</taxon>
        <taxon>Agaricomycetes</taxon>
        <taxon>Polyporales</taxon>
        <taxon>Meruliaceae</taxon>
        <taxon>Phlebia</taxon>
    </lineage>
</organism>
<reference evidence="1" key="1">
    <citation type="submission" date="2022-07" db="EMBL/GenBank/DDBJ databases">
        <title>Genome Sequence of Phlebia brevispora.</title>
        <authorList>
            <person name="Buettner E."/>
        </authorList>
    </citation>
    <scope>NUCLEOTIDE SEQUENCE</scope>
    <source>
        <strain evidence="1">MPL23</strain>
    </source>
</reference>
<sequence>MPAQPTGAAFLYIHRTVLHPRKLAHIHLFTSNSHSHHHEANHNCTHAFTHFTTGIDVPVVCAPMAKVTNATLATHVSLGGGFGFVAAG</sequence>
<dbReference type="Proteomes" id="UP001148662">
    <property type="component" value="Unassembled WGS sequence"/>
</dbReference>
<keyword evidence="2" id="KW-1185">Reference proteome</keyword>
<evidence type="ECO:0000313" key="1">
    <source>
        <dbReference type="EMBL" id="KAJ3522351.1"/>
    </source>
</evidence>
<protein>
    <submittedName>
        <fullName evidence="1">Uncharacterized protein</fullName>
    </submittedName>
</protein>
<gene>
    <name evidence="1" type="ORF">NM688_g8886</name>
</gene>
<proteinExistence type="predicted"/>
<name>A0ACC1RLU9_9APHY</name>
<dbReference type="EMBL" id="JANHOG010002543">
    <property type="protein sequence ID" value="KAJ3522351.1"/>
    <property type="molecule type" value="Genomic_DNA"/>
</dbReference>
<comment type="caution">
    <text evidence="1">The sequence shown here is derived from an EMBL/GenBank/DDBJ whole genome shotgun (WGS) entry which is preliminary data.</text>
</comment>
<evidence type="ECO:0000313" key="2">
    <source>
        <dbReference type="Proteomes" id="UP001148662"/>
    </source>
</evidence>
<accession>A0ACC1RLU9</accession>